<evidence type="ECO:0000313" key="2">
    <source>
        <dbReference type="Proteomes" id="UP000435059"/>
    </source>
</evidence>
<gene>
    <name evidence="1" type="ORF">GA574_18600</name>
</gene>
<organism evidence="1 2">
    <name type="scientific">Bacteroides xylanisolvens</name>
    <dbReference type="NCBI Taxonomy" id="371601"/>
    <lineage>
        <taxon>Bacteria</taxon>
        <taxon>Pseudomonadati</taxon>
        <taxon>Bacteroidota</taxon>
        <taxon>Bacteroidia</taxon>
        <taxon>Bacteroidales</taxon>
        <taxon>Bacteroidaceae</taxon>
        <taxon>Bacteroides</taxon>
    </lineage>
</organism>
<dbReference type="RefSeq" id="WP_008640141.1">
    <property type="nucleotide sequence ID" value="NZ_CP045612.1"/>
</dbReference>
<accession>A0A7J5NYI3</accession>
<reference evidence="1 2" key="1">
    <citation type="journal article" date="2019" name="Nat. Med.">
        <title>A library of human gut bacterial isolates paired with longitudinal multiomics data enables mechanistic microbiome research.</title>
        <authorList>
            <person name="Poyet M."/>
            <person name="Groussin M."/>
            <person name="Gibbons S.M."/>
            <person name="Avila-Pacheco J."/>
            <person name="Jiang X."/>
            <person name="Kearney S.M."/>
            <person name="Perrotta A.R."/>
            <person name="Berdy B."/>
            <person name="Zhao S."/>
            <person name="Lieberman T.D."/>
            <person name="Swanson P.K."/>
            <person name="Smith M."/>
            <person name="Roesemann S."/>
            <person name="Alexander J.E."/>
            <person name="Rich S.A."/>
            <person name="Livny J."/>
            <person name="Vlamakis H."/>
            <person name="Clish C."/>
            <person name="Bullock K."/>
            <person name="Deik A."/>
            <person name="Scott J."/>
            <person name="Pierce K.A."/>
            <person name="Xavier R.J."/>
            <person name="Alm E.J."/>
        </authorList>
    </citation>
    <scope>NUCLEOTIDE SEQUENCE [LARGE SCALE GENOMIC DNA]</scope>
    <source>
        <strain evidence="1 2">BIOML-A74</strain>
    </source>
</reference>
<dbReference type="EMBL" id="WDES01000037">
    <property type="protein sequence ID" value="KAB6084103.1"/>
    <property type="molecule type" value="Genomic_DNA"/>
</dbReference>
<comment type="caution">
    <text evidence="1">The sequence shown here is derived from an EMBL/GenBank/DDBJ whole genome shotgun (WGS) entry which is preliminary data.</text>
</comment>
<protein>
    <submittedName>
        <fullName evidence="1">Uncharacterized protein</fullName>
    </submittedName>
</protein>
<dbReference type="AlphaFoldDB" id="A0A7J5NYI3"/>
<proteinExistence type="predicted"/>
<sequence length="65" mass="7559">MIPIIKTKERFGKFAGKEKYQGVLQHVRLYSIYGFHIKKSVLELLPTRSISFKDEVCLTDIYAIP</sequence>
<evidence type="ECO:0000313" key="1">
    <source>
        <dbReference type="EMBL" id="KAB6084103.1"/>
    </source>
</evidence>
<dbReference type="Proteomes" id="UP000435059">
    <property type="component" value="Unassembled WGS sequence"/>
</dbReference>
<keyword evidence="2" id="KW-1185">Reference proteome</keyword>
<name>A0A7J5NYI3_9BACE</name>